<dbReference type="RefSeq" id="WP_182549000.1">
    <property type="nucleotide sequence ID" value="NZ_JACGXN010000002.1"/>
</dbReference>
<proteinExistence type="predicted"/>
<gene>
    <name evidence="1" type="ORF">FHW16_001987</name>
</gene>
<sequence length="217" mass="23638">MVELLQDPAAEKVANRITEEQARQAEEKKLNDICATCTFQITIYAGFEPPDTLVGHSWIQVDDVDPSTCRKKGVIVRGFWPKDPFNFTDLKQGVFGVPGIVNNDADKIGPGSDHPVQAHKTFTISCSQAVRAKKEIEKWEKAPGTYHGYARMCATFALTVLRAAGQDLPNASSEVPDPEGTIAKETIGLAIPIYSGVETPVGIYHAITGKKITDVIK</sequence>
<comment type="caution">
    <text evidence="1">The sequence shown here is derived from an EMBL/GenBank/DDBJ whole genome shotgun (WGS) entry which is preliminary data.</text>
</comment>
<evidence type="ECO:0000313" key="1">
    <source>
        <dbReference type="EMBL" id="MBA8878275.1"/>
    </source>
</evidence>
<keyword evidence="2" id="KW-1185">Reference proteome</keyword>
<dbReference type="Proteomes" id="UP000549052">
    <property type="component" value="Unassembled WGS sequence"/>
</dbReference>
<evidence type="ECO:0000313" key="2">
    <source>
        <dbReference type="Proteomes" id="UP000549052"/>
    </source>
</evidence>
<dbReference type="AlphaFoldDB" id="A0A839EJ46"/>
<organism evidence="1 2">
    <name type="scientific">Phyllobacterium myrsinacearum</name>
    <dbReference type="NCBI Taxonomy" id="28101"/>
    <lineage>
        <taxon>Bacteria</taxon>
        <taxon>Pseudomonadati</taxon>
        <taxon>Pseudomonadota</taxon>
        <taxon>Alphaproteobacteria</taxon>
        <taxon>Hyphomicrobiales</taxon>
        <taxon>Phyllobacteriaceae</taxon>
        <taxon>Phyllobacterium</taxon>
    </lineage>
</organism>
<protein>
    <submittedName>
        <fullName evidence="1">Uncharacterized protein</fullName>
    </submittedName>
</protein>
<reference evidence="1 2" key="1">
    <citation type="submission" date="2020-07" db="EMBL/GenBank/DDBJ databases">
        <title>Genomic Encyclopedia of Type Strains, Phase IV (KMG-V): Genome sequencing to study the core and pangenomes of soil and plant-associated prokaryotes.</title>
        <authorList>
            <person name="Whitman W."/>
        </authorList>
    </citation>
    <scope>NUCLEOTIDE SEQUENCE [LARGE SCALE GENOMIC DNA]</scope>
    <source>
        <strain evidence="1 2">AN3</strain>
    </source>
</reference>
<accession>A0A839EJ46</accession>
<dbReference type="EMBL" id="JACGXN010000002">
    <property type="protein sequence ID" value="MBA8878275.1"/>
    <property type="molecule type" value="Genomic_DNA"/>
</dbReference>
<name>A0A839EJ46_9HYPH</name>